<proteinExistence type="inferred from homology"/>
<comment type="caution">
    <text evidence="8">The sequence shown here is derived from an EMBL/GenBank/DDBJ whole genome shotgun (WGS) entry which is preliminary data.</text>
</comment>
<dbReference type="InterPro" id="IPR000182">
    <property type="entry name" value="GNAT_dom"/>
</dbReference>
<evidence type="ECO:0000313" key="8">
    <source>
        <dbReference type="EMBL" id="MBO1928454.1"/>
    </source>
</evidence>
<dbReference type="Proteomes" id="UP000664835">
    <property type="component" value="Unassembled WGS sequence"/>
</dbReference>
<dbReference type="Pfam" id="PF13508">
    <property type="entry name" value="Acetyltransf_7"/>
    <property type="match status" value="1"/>
</dbReference>
<dbReference type="PANTHER" id="PTHR36449:SF1">
    <property type="entry name" value="ACETYLTRANSFERASE"/>
    <property type="match status" value="1"/>
</dbReference>
<keyword evidence="2" id="KW-0678">Repressor</keyword>
<evidence type="ECO:0000313" key="9">
    <source>
        <dbReference type="Proteomes" id="UP000664835"/>
    </source>
</evidence>
<accession>A0ABS3Q7Z1</accession>
<gene>
    <name evidence="8" type="ORF">J3998_12820</name>
</gene>
<dbReference type="SUPFAM" id="SSF55729">
    <property type="entry name" value="Acyl-CoA N-acyltransferases (Nat)"/>
    <property type="match status" value="1"/>
</dbReference>
<keyword evidence="5" id="KW-0012">Acyltransferase</keyword>
<protein>
    <submittedName>
        <fullName evidence="8">GNAT family N-acetyltransferase</fullName>
    </submittedName>
</protein>
<feature type="domain" description="N-acetyltransferase" evidence="7">
    <location>
        <begin position="40"/>
        <end position="143"/>
    </location>
</feature>
<sequence length="164" mass="18125">MINPPELLAVHHDTNEFNCGKPVLDNWLKNQALKNQTNRGSRTFVITSGNRVVGYYALASGAVERTQVASNIARNMPNPIPVVILARLAIDINFKGLSLGKGLLKDSLLRSLNVANEIGVKAVLVHALDKEARTFYERFGFQPMPEQDNTLMISISNIEALLRT</sequence>
<dbReference type="InterPro" id="IPR016181">
    <property type="entry name" value="Acyl_CoA_acyltransferase"/>
</dbReference>
<organism evidence="8 9">
    <name type="scientific">Thiomicrorhabdus marina</name>
    <dbReference type="NCBI Taxonomy" id="2818442"/>
    <lineage>
        <taxon>Bacteria</taxon>
        <taxon>Pseudomonadati</taxon>
        <taxon>Pseudomonadota</taxon>
        <taxon>Gammaproteobacteria</taxon>
        <taxon>Thiotrichales</taxon>
        <taxon>Piscirickettsiaceae</taxon>
        <taxon>Thiomicrorhabdus</taxon>
    </lineage>
</organism>
<dbReference type="EMBL" id="JAGETV010000045">
    <property type="protein sequence ID" value="MBO1928454.1"/>
    <property type="molecule type" value="Genomic_DNA"/>
</dbReference>
<dbReference type="Gene3D" id="3.40.630.30">
    <property type="match status" value="1"/>
</dbReference>
<evidence type="ECO:0000256" key="5">
    <source>
        <dbReference type="ARBA" id="ARBA00023315"/>
    </source>
</evidence>
<evidence type="ECO:0000256" key="2">
    <source>
        <dbReference type="ARBA" id="ARBA00022491"/>
    </source>
</evidence>
<keyword evidence="9" id="KW-1185">Reference proteome</keyword>
<keyword evidence="3" id="KW-1277">Toxin-antitoxin system</keyword>
<evidence type="ECO:0000256" key="3">
    <source>
        <dbReference type="ARBA" id="ARBA00022649"/>
    </source>
</evidence>
<reference evidence="8 9" key="1">
    <citation type="submission" date="2021-03" db="EMBL/GenBank/DDBJ databases">
        <title>Thiomicrorhabdus sp.nov.,novel sulfur-oxidizing bacteria isolated from coastal sediment.</title>
        <authorList>
            <person name="Liu X."/>
        </authorList>
    </citation>
    <scope>NUCLEOTIDE SEQUENCE [LARGE SCALE GENOMIC DNA]</scope>
    <source>
        <strain evidence="8 9">6S2-11</strain>
    </source>
</reference>
<comment type="similarity">
    <text evidence="1">Belongs to the acetyltransferase family. GNAT subfamily.</text>
</comment>
<evidence type="ECO:0000259" key="7">
    <source>
        <dbReference type="Pfam" id="PF13508"/>
    </source>
</evidence>
<keyword evidence="4" id="KW-0808">Transferase</keyword>
<evidence type="ECO:0000256" key="6">
    <source>
        <dbReference type="ARBA" id="ARBA00049880"/>
    </source>
</evidence>
<evidence type="ECO:0000256" key="1">
    <source>
        <dbReference type="ARBA" id="ARBA00009342"/>
    </source>
</evidence>
<dbReference type="PANTHER" id="PTHR36449">
    <property type="entry name" value="ACETYLTRANSFERASE-RELATED"/>
    <property type="match status" value="1"/>
</dbReference>
<evidence type="ECO:0000256" key="4">
    <source>
        <dbReference type="ARBA" id="ARBA00022679"/>
    </source>
</evidence>
<dbReference type="RefSeq" id="WP_208151063.1">
    <property type="nucleotide sequence ID" value="NZ_JAGETV010000045.1"/>
</dbReference>
<name>A0ABS3Q7Z1_9GAMM</name>
<comment type="catalytic activity">
    <reaction evidence="6">
        <text>glycyl-tRNA(Gly) + acetyl-CoA = N-acetylglycyl-tRNA(Gly) + CoA + H(+)</text>
        <dbReference type="Rhea" id="RHEA:81867"/>
        <dbReference type="Rhea" id="RHEA-COMP:9683"/>
        <dbReference type="Rhea" id="RHEA-COMP:19766"/>
        <dbReference type="ChEBI" id="CHEBI:15378"/>
        <dbReference type="ChEBI" id="CHEBI:57287"/>
        <dbReference type="ChEBI" id="CHEBI:57288"/>
        <dbReference type="ChEBI" id="CHEBI:78522"/>
        <dbReference type="ChEBI" id="CHEBI:232036"/>
    </reaction>
</comment>